<evidence type="ECO:0000256" key="15">
    <source>
        <dbReference type="ARBA" id="ARBA00038036"/>
    </source>
</evidence>
<keyword evidence="12" id="KW-0067">ATP-binding</keyword>
<keyword evidence="11 17" id="KW-0418">Kinase</keyword>
<dbReference type="PANTHER" id="PTHR34265:SF1">
    <property type="entry name" value="TYPE III PANTOTHENATE KINASE"/>
    <property type="match status" value="1"/>
</dbReference>
<dbReference type="GO" id="GO:0016301">
    <property type="term" value="F:kinase activity"/>
    <property type="evidence" value="ECO:0007669"/>
    <property type="project" value="UniProtKB-KW"/>
</dbReference>
<evidence type="ECO:0000256" key="6">
    <source>
        <dbReference type="ARBA" id="ARBA00011738"/>
    </source>
</evidence>
<evidence type="ECO:0000313" key="18">
    <source>
        <dbReference type="Proteomes" id="UP000443582"/>
    </source>
</evidence>
<dbReference type="Proteomes" id="UP000443582">
    <property type="component" value="Unassembled WGS sequence"/>
</dbReference>
<dbReference type="EMBL" id="QDKL01000002">
    <property type="protein sequence ID" value="RZF21953.1"/>
    <property type="molecule type" value="Genomic_DNA"/>
</dbReference>
<comment type="pathway">
    <text evidence="5">Cofactor biosynthesis; coenzyme A biosynthesis; CoA from (R)-pantothenate: step 1/5.</text>
</comment>
<dbReference type="PANTHER" id="PTHR34265">
    <property type="entry name" value="TYPE III PANTOTHENATE KINASE"/>
    <property type="match status" value="1"/>
</dbReference>
<comment type="cofactor">
    <cofactor evidence="2">
        <name>K(+)</name>
        <dbReference type="ChEBI" id="CHEBI:29103"/>
    </cofactor>
</comment>
<accession>A0ABY0IG92</accession>
<keyword evidence="9" id="KW-0808">Transferase</keyword>
<dbReference type="InterPro" id="IPR004619">
    <property type="entry name" value="Type_III_PanK"/>
</dbReference>
<dbReference type="Gene3D" id="3.30.420.40">
    <property type="match status" value="1"/>
</dbReference>
<proteinExistence type="inferred from homology"/>
<evidence type="ECO:0000256" key="8">
    <source>
        <dbReference type="ARBA" id="ARBA00022490"/>
    </source>
</evidence>
<evidence type="ECO:0000256" key="10">
    <source>
        <dbReference type="ARBA" id="ARBA00022741"/>
    </source>
</evidence>
<evidence type="ECO:0000256" key="16">
    <source>
        <dbReference type="ARBA" id="ARBA00040883"/>
    </source>
</evidence>
<dbReference type="EC" id="2.7.1.33" evidence="7"/>
<evidence type="ECO:0000256" key="12">
    <source>
        <dbReference type="ARBA" id="ARBA00022840"/>
    </source>
</evidence>
<evidence type="ECO:0000313" key="17">
    <source>
        <dbReference type="EMBL" id="RZF21953.1"/>
    </source>
</evidence>
<keyword evidence="13" id="KW-0630">Potassium</keyword>
<evidence type="ECO:0000256" key="13">
    <source>
        <dbReference type="ARBA" id="ARBA00022958"/>
    </source>
</evidence>
<comment type="catalytic activity">
    <reaction evidence="1">
        <text>(R)-pantothenate + ATP = (R)-4'-phosphopantothenate + ADP + H(+)</text>
        <dbReference type="Rhea" id="RHEA:16373"/>
        <dbReference type="ChEBI" id="CHEBI:10986"/>
        <dbReference type="ChEBI" id="CHEBI:15378"/>
        <dbReference type="ChEBI" id="CHEBI:29032"/>
        <dbReference type="ChEBI" id="CHEBI:30616"/>
        <dbReference type="ChEBI" id="CHEBI:456216"/>
        <dbReference type="EC" id="2.7.1.33"/>
    </reaction>
</comment>
<keyword evidence="18" id="KW-1185">Reference proteome</keyword>
<comment type="subcellular location">
    <subcellularLocation>
        <location evidence="4">Cytoplasm</location>
    </subcellularLocation>
</comment>
<comment type="similarity">
    <text evidence="15">Belongs to the type III pantothenate kinase family.</text>
</comment>
<evidence type="ECO:0000256" key="14">
    <source>
        <dbReference type="ARBA" id="ARBA00022993"/>
    </source>
</evidence>
<comment type="cofactor">
    <cofactor evidence="3">
        <name>NH4(+)</name>
        <dbReference type="ChEBI" id="CHEBI:28938"/>
    </cofactor>
</comment>
<sequence>MPTYTIDSGNTFIKVAKFENNILSKITRYTPEDFNPTFQKDEKIIFSNVSKNIIHKLPSSAIAAAELIEDFKSTYDQSTFGVDRKIISHYLQKKFPNENILIIDAGSFITFDYIESGIHRGGPIYLGLGNYLKAYPAFSQNLPLVDNVKAGECANTKEAISTAFTQYLSMIKNEIQKFQTDQVIVTGGDARNFQDCADEQGDLMHHALFELSRDFDSSVLLPIT</sequence>
<evidence type="ECO:0000256" key="9">
    <source>
        <dbReference type="ARBA" id="ARBA00022679"/>
    </source>
</evidence>
<evidence type="ECO:0000256" key="4">
    <source>
        <dbReference type="ARBA" id="ARBA00004496"/>
    </source>
</evidence>
<dbReference type="SUPFAM" id="SSF53067">
    <property type="entry name" value="Actin-like ATPase domain"/>
    <property type="match status" value="1"/>
</dbReference>
<organism evidence="17 18">
    <name type="scientific">Halobacteriovorax vibrionivorans</name>
    <dbReference type="NCBI Taxonomy" id="2152716"/>
    <lineage>
        <taxon>Bacteria</taxon>
        <taxon>Pseudomonadati</taxon>
        <taxon>Bdellovibrionota</taxon>
        <taxon>Bacteriovoracia</taxon>
        <taxon>Bacteriovoracales</taxon>
        <taxon>Halobacteriovoraceae</taxon>
        <taxon>Halobacteriovorax</taxon>
    </lineage>
</organism>
<protein>
    <recommendedName>
        <fullName evidence="16">Type III pantothenate kinase</fullName>
        <ecNumber evidence="7">2.7.1.33</ecNumber>
    </recommendedName>
</protein>
<evidence type="ECO:0000256" key="11">
    <source>
        <dbReference type="ARBA" id="ARBA00022777"/>
    </source>
</evidence>
<gene>
    <name evidence="17" type="ORF">DAY19_09710</name>
</gene>
<comment type="caution">
    <text evidence="17">The sequence shown here is derived from an EMBL/GenBank/DDBJ whole genome shotgun (WGS) entry which is preliminary data.</text>
</comment>
<keyword evidence="10" id="KW-0547">Nucleotide-binding</keyword>
<reference evidence="18" key="1">
    <citation type="journal article" date="2019" name="Int. J. Syst. Evol. Microbiol.">
        <title>Halobacteriovorax valvorus sp. nov., a novel prokaryotic predator isolated from coastal seawater of China.</title>
        <authorList>
            <person name="Chen M.-X."/>
        </authorList>
    </citation>
    <scope>NUCLEOTIDE SEQUENCE [LARGE SCALE GENOMIC DNA]</scope>
    <source>
        <strain evidence="18">BL9</strain>
    </source>
</reference>
<evidence type="ECO:0000256" key="7">
    <source>
        <dbReference type="ARBA" id="ARBA00012102"/>
    </source>
</evidence>
<evidence type="ECO:0000256" key="5">
    <source>
        <dbReference type="ARBA" id="ARBA00005225"/>
    </source>
</evidence>
<comment type="subunit">
    <text evidence="6">Homodimer.</text>
</comment>
<keyword evidence="14" id="KW-0173">Coenzyme A biosynthesis</keyword>
<dbReference type="RefSeq" id="WP_115361868.1">
    <property type="nucleotide sequence ID" value="NZ_QDKL01000002.1"/>
</dbReference>
<dbReference type="InterPro" id="IPR043129">
    <property type="entry name" value="ATPase_NBD"/>
</dbReference>
<dbReference type="Pfam" id="PF03309">
    <property type="entry name" value="Pan_kinase"/>
    <property type="match status" value="1"/>
</dbReference>
<name>A0ABY0IG92_9BACT</name>
<evidence type="ECO:0000256" key="3">
    <source>
        <dbReference type="ARBA" id="ARBA00001972"/>
    </source>
</evidence>
<evidence type="ECO:0000256" key="1">
    <source>
        <dbReference type="ARBA" id="ARBA00001206"/>
    </source>
</evidence>
<keyword evidence="8" id="KW-0963">Cytoplasm</keyword>
<evidence type="ECO:0000256" key="2">
    <source>
        <dbReference type="ARBA" id="ARBA00001958"/>
    </source>
</evidence>